<gene>
    <name evidence="3" type="ORF">A2774_03050</name>
</gene>
<evidence type="ECO:0000313" key="4">
    <source>
        <dbReference type="Proteomes" id="UP000177208"/>
    </source>
</evidence>
<proteinExistence type="predicted"/>
<feature type="domain" description="Glycosyltransferase 2-like" evidence="2">
    <location>
        <begin position="8"/>
        <end position="127"/>
    </location>
</feature>
<dbReference type="EMBL" id="MFZG01000023">
    <property type="protein sequence ID" value="OGK16408.1"/>
    <property type="molecule type" value="Genomic_DNA"/>
</dbReference>
<protein>
    <recommendedName>
        <fullName evidence="2">Glycosyltransferase 2-like domain-containing protein</fullName>
    </recommendedName>
</protein>
<dbReference type="AlphaFoldDB" id="A0A1F7GC32"/>
<dbReference type="InterPro" id="IPR029044">
    <property type="entry name" value="Nucleotide-diphossugar_trans"/>
</dbReference>
<evidence type="ECO:0000256" key="1">
    <source>
        <dbReference type="SAM" id="Phobius"/>
    </source>
</evidence>
<dbReference type="Gene3D" id="3.90.550.10">
    <property type="entry name" value="Spore Coat Polysaccharide Biosynthesis Protein SpsA, Chain A"/>
    <property type="match status" value="1"/>
</dbReference>
<keyword evidence="1" id="KW-1133">Transmembrane helix</keyword>
<feature type="transmembrane region" description="Helical" evidence="1">
    <location>
        <begin position="308"/>
        <end position="333"/>
    </location>
</feature>
<keyword evidence="1" id="KW-0472">Membrane</keyword>
<name>A0A1F7GC32_9BACT</name>
<feature type="transmembrane region" description="Helical" evidence="1">
    <location>
        <begin position="275"/>
        <end position="296"/>
    </location>
</feature>
<organism evidence="3 4">
    <name type="scientific">Candidatus Roizmanbacteria bacterium RIFCSPHIGHO2_01_FULL_39_12c</name>
    <dbReference type="NCBI Taxonomy" id="1802031"/>
    <lineage>
        <taxon>Bacteria</taxon>
        <taxon>Candidatus Roizmaniibacteriota</taxon>
    </lineage>
</organism>
<dbReference type="CDD" id="cd00761">
    <property type="entry name" value="Glyco_tranf_GTA_type"/>
    <property type="match status" value="1"/>
</dbReference>
<keyword evidence="1" id="KW-0812">Transmembrane</keyword>
<reference evidence="3 4" key="1">
    <citation type="journal article" date="2016" name="Nat. Commun.">
        <title>Thousands of microbial genomes shed light on interconnected biogeochemical processes in an aquifer system.</title>
        <authorList>
            <person name="Anantharaman K."/>
            <person name="Brown C.T."/>
            <person name="Hug L.A."/>
            <person name="Sharon I."/>
            <person name="Castelle C.J."/>
            <person name="Probst A.J."/>
            <person name="Thomas B.C."/>
            <person name="Singh A."/>
            <person name="Wilkins M.J."/>
            <person name="Karaoz U."/>
            <person name="Brodie E.L."/>
            <person name="Williams K.H."/>
            <person name="Hubbard S.S."/>
            <person name="Banfield J.F."/>
        </authorList>
    </citation>
    <scope>NUCLEOTIDE SEQUENCE [LARGE SCALE GENOMIC DNA]</scope>
</reference>
<evidence type="ECO:0000313" key="3">
    <source>
        <dbReference type="EMBL" id="OGK16408.1"/>
    </source>
</evidence>
<dbReference type="Proteomes" id="UP000177208">
    <property type="component" value="Unassembled WGS sequence"/>
</dbReference>
<sequence>MRKYPELSIIIVSLNSQRTLKDCLAYIKKQTYPKIKEVLLVDGGSKDNTLIIAKNSGLPIKIIKAAYENNQEARRAIGIQKAKNEICAMIDTDNFITDKNWLKAMVEPLVDNKLIAASQTLRYSAPKNSSLLNRYFGLLGSADPVAYYLGKSDRLSWAYDDWRLLGQVIADKKNYYIVKFNPDNFPTVGANGIVFKRSMLLKSNWKNPENYFHTDVFVDIARKGYDEFAIVKNEIFHNTADNLISFLRKRKKYMKLHHQNLQKSRRFLVYNPKNLADVAALILLVFISLTFVVPLIDSFRGYLKKKDAAWFLHPFVTFGITVVYAQATIYKLLRKINV</sequence>
<dbReference type="InterPro" id="IPR001173">
    <property type="entry name" value="Glyco_trans_2-like"/>
</dbReference>
<accession>A0A1F7GC32</accession>
<comment type="caution">
    <text evidence="3">The sequence shown here is derived from an EMBL/GenBank/DDBJ whole genome shotgun (WGS) entry which is preliminary data.</text>
</comment>
<evidence type="ECO:0000259" key="2">
    <source>
        <dbReference type="Pfam" id="PF00535"/>
    </source>
</evidence>
<dbReference type="Pfam" id="PF00535">
    <property type="entry name" value="Glycos_transf_2"/>
    <property type="match status" value="1"/>
</dbReference>
<dbReference type="SUPFAM" id="SSF53448">
    <property type="entry name" value="Nucleotide-diphospho-sugar transferases"/>
    <property type="match status" value="1"/>
</dbReference>
<dbReference type="PANTHER" id="PTHR43630:SF2">
    <property type="entry name" value="GLYCOSYLTRANSFERASE"/>
    <property type="match status" value="1"/>
</dbReference>
<dbReference type="PANTHER" id="PTHR43630">
    <property type="entry name" value="POLY-BETA-1,6-N-ACETYL-D-GLUCOSAMINE SYNTHASE"/>
    <property type="match status" value="1"/>
</dbReference>